<dbReference type="Pfam" id="PF12716">
    <property type="entry name" value="Apq12"/>
    <property type="match status" value="1"/>
</dbReference>
<gene>
    <name evidence="3" type="ORF">JMJ35_007969</name>
</gene>
<name>A0AA39QUS6_9LECA</name>
<evidence type="ECO:0000313" key="4">
    <source>
        <dbReference type="Proteomes" id="UP001166286"/>
    </source>
</evidence>
<dbReference type="InterPro" id="IPR024316">
    <property type="entry name" value="APQ12"/>
</dbReference>
<accession>A0AA39QUS6</accession>
<dbReference type="Proteomes" id="UP001166286">
    <property type="component" value="Unassembled WGS sequence"/>
</dbReference>
<feature type="transmembrane region" description="Helical" evidence="2">
    <location>
        <begin position="78"/>
        <end position="95"/>
    </location>
</feature>
<evidence type="ECO:0000256" key="1">
    <source>
        <dbReference type="SAM" id="MobiDB-lite"/>
    </source>
</evidence>
<evidence type="ECO:0000256" key="2">
    <source>
        <dbReference type="SAM" id="Phobius"/>
    </source>
</evidence>
<organism evidence="3 4">
    <name type="scientific">Cladonia borealis</name>
    <dbReference type="NCBI Taxonomy" id="184061"/>
    <lineage>
        <taxon>Eukaryota</taxon>
        <taxon>Fungi</taxon>
        <taxon>Dikarya</taxon>
        <taxon>Ascomycota</taxon>
        <taxon>Pezizomycotina</taxon>
        <taxon>Lecanoromycetes</taxon>
        <taxon>OSLEUM clade</taxon>
        <taxon>Lecanoromycetidae</taxon>
        <taxon>Lecanorales</taxon>
        <taxon>Lecanorineae</taxon>
        <taxon>Cladoniaceae</taxon>
        <taxon>Cladonia</taxon>
    </lineage>
</organism>
<feature type="region of interest" description="Disordered" evidence="1">
    <location>
        <begin position="157"/>
        <end position="186"/>
    </location>
</feature>
<feature type="transmembrane region" description="Helical" evidence="2">
    <location>
        <begin position="102"/>
        <end position="126"/>
    </location>
</feature>
<proteinExistence type="predicted"/>
<reference evidence="3" key="1">
    <citation type="submission" date="2023-03" db="EMBL/GenBank/DDBJ databases">
        <title>Complete genome of Cladonia borealis.</title>
        <authorList>
            <person name="Park H."/>
        </authorList>
    </citation>
    <scope>NUCLEOTIDE SEQUENCE</scope>
    <source>
        <strain evidence="3">ANT050790</strain>
    </source>
</reference>
<keyword evidence="2" id="KW-0812">Transmembrane</keyword>
<feature type="compositionally biased region" description="Basic and acidic residues" evidence="1">
    <location>
        <begin position="157"/>
        <end position="168"/>
    </location>
</feature>
<keyword evidence="2" id="KW-1133">Transmembrane helix</keyword>
<keyword evidence="2" id="KW-0472">Membrane</keyword>
<dbReference type="EMBL" id="JAFEKC020000018">
    <property type="protein sequence ID" value="KAK0509575.1"/>
    <property type="molecule type" value="Genomic_DNA"/>
</dbReference>
<protein>
    <submittedName>
        <fullName evidence="3">Uncharacterized protein</fullName>
    </submittedName>
</protein>
<evidence type="ECO:0000313" key="3">
    <source>
        <dbReference type="EMBL" id="KAK0509575.1"/>
    </source>
</evidence>
<keyword evidence="4" id="KW-1185">Reference proteome</keyword>
<dbReference type="AlphaFoldDB" id="A0AA39QUS6"/>
<sequence length="186" mass="21765">MDFLQNLLPVDLLQDYLPQVAYFYNTYYYPYRTYLAPIYRTLYLSQSYFYRYLFPYLYPMYTLSNSALRSLSSDTPDIITLVCMAVILFLSLKVLNYMRRTVIFWISMAIRLGLWLFVGFVGVYVWQRGVEQSLEDFGWVWGLLVGLGEEGERIGGQRARGRERDARRVRGSGAGSGKRGRTRGSW</sequence>
<comment type="caution">
    <text evidence="3">The sequence shown here is derived from an EMBL/GenBank/DDBJ whole genome shotgun (WGS) entry which is preliminary data.</text>
</comment>